<keyword evidence="2" id="KW-0732">Signal</keyword>
<name>A0A2M4D6E9_ANODA</name>
<evidence type="ECO:0000313" key="3">
    <source>
        <dbReference type="EMBL" id="MBW73150.1"/>
    </source>
</evidence>
<organism evidence="3">
    <name type="scientific">Anopheles darlingi</name>
    <name type="common">Mosquito</name>
    <dbReference type="NCBI Taxonomy" id="43151"/>
    <lineage>
        <taxon>Eukaryota</taxon>
        <taxon>Metazoa</taxon>
        <taxon>Ecdysozoa</taxon>
        <taxon>Arthropoda</taxon>
        <taxon>Hexapoda</taxon>
        <taxon>Insecta</taxon>
        <taxon>Pterygota</taxon>
        <taxon>Neoptera</taxon>
        <taxon>Endopterygota</taxon>
        <taxon>Diptera</taxon>
        <taxon>Nematocera</taxon>
        <taxon>Culicoidea</taxon>
        <taxon>Culicidae</taxon>
        <taxon>Anophelinae</taxon>
        <taxon>Anopheles</taxon>
    </lineage>
</organism>
<feature type="chain" id="PRO_5014746912" evidence="2">
    <location>
        <begin position="17"/>
        <end position="70"/>
    </location>
</feature>
<feature type="signal peptide" evidence="2">
    <location>
        <begin position="1"/>
        <end position="16"/>
    </location>
</feature>
<evidence type="ECO:0000256" key="2">
    <source>
        <dbReference type="SAM" id="SignalP"/>
    </source>
</evidence>
<evidence type="ECO:0000256" key="1">
    <source>
        <dbReference type="SAM" id="MobiDB-lite"/>
    </source>
</evidence>
<feature type="compositionally biased region" description="Pro residues" evidence="1">
    <location>
        <begin position="52"/>
        <end position="64"/>
    </location>
</feature>
<dbReference type="AlphaFoldDB" id="A0A2M4D6E9"/>
<feature type="region of interest" description="Disordered" evidence="1">
    <location>
        <begin position="43"/>
        <end position="70"/>
    </location>
</feature>
<protein>
    <submittedName>
        <fullName evidence="3">Putative secreted protein</fullName>
    </submittedName>
</protein>
<dbReference type="EMBL" id="GGFL01008972">
    <property type="protein sequence ID" value="MBW73150.1"/>
    <property type="molecule type" value="Transcribed_RNA"/>
</dbReference>
<reference evidence="3" key="1">
    <citation type="submission" date="2018-01" db="EMBL/GenBank/DDBJ databases">
        <title>An insight into the sialome of Amazonian anophelines.</title>
        <authorList>
            <person name="Ribeiro J.M."/>
            <person name="Scarpassa V."/>
            <person name="Calvo E."/>
        </authorList>
    </citation>
    <scope>NUCLEOTIDE SEQUENCE</scope>
</reference>
<proteinExistence type="predicted"/>
<accession>A0A2M4D6E9</accession>
<sequence length="70" mass="7598">MKAGLLIVTFEVVVLSQTNLLTGTAWGMVQNPPHCCRYAREPTKTMREVAPGGPPPDKPTPGSPQRPWGK</sequence>